<comment type="subunit">
    <text evidence="2">Component of the NuA4 histone acetyltransferase complex.</text>
</comment>
<dbReference type="InterPro" id="IPR051219">
    <property type="entry name" value="Heterochromatin_chromo-domain"/>
</dbReference>
<evidence type="ECO:0000313" key="7">
    <source>
        <dbReference type="Proteomes" id="UP000030854"/>
    </source>
</evidence>
<evidence type="ECO:0000256" key="1">
    <source>
        <dbReference type="ARBA" id="ARBA00004123"/>
    </source>
</evidence>
<gene>
    <name evidence="6" type="ORF">EV44_g4527</name>
</gene>
<evidence type="ECO:0000313" key="6">
    <source>
        <dbReference type="EMBL" id="KHJ31449.1"/>
    </source>
</evidence>
<dbReference type="EMBL" id="JNVN01002878">
    <property type="protein sequence ID" value="KHJ31449.1"/>
    <property type="molecule type" value="Genomic_DNA"/>
</dbReference>
<organism evidence="6 7">
    <name type="scientific">Uncinula necator</name>
    <name type="common">Grape powdery mildew</name>
    <dbReference type="NCBI Taxonomy" id="52586"/>
    <lineage>
        <taxon>Eukaryota</taxon>
        <taxon>Fungi</taxon>
        <taxon>Dikarya</taxon>
        <taxon>Ascomycota</taxon>
        <taxon>Pezizomycotina</taxon>
        <taxon>Leotiomycetes</taxon>
        <taxon>Erysiphales</taxon>
        <taxon>Erysiphaceae</taxon>
        <taxon>Erysiphe</taxon>
    </lineage>
</organism>
<feature type="region of interest" description="Disordered" evidence="4">
    <location>
        <begin position="143"/>
        <end position="196"/>
    </location>
</feature>
<dbReference type="InterPro" id="IPR023779">
    <property type="entry name" value="Chromodomain_CS"/>
</dbReference>
<evidence type="ECO:0000256" key="2">
    <source>
        <dbReference type="ARBA" id="ARBA00011353"/>
    </source>
</evidence>
<comment type="caution">
    <text evidence="6">The sequence shown here is derived from an EMBL/GenBank/DDBJ whole genome shotgun (WGS) entry which is preliminary data.</text>
</comment>
<dbReference type="PANTHER" id="PTHR22812">
    <property type="entry name" value="CHROMOBOX PROTEIN"/>
    <property type="match status" value="1"/>
</dbReference>
<evidence type="ECO:0000256" key="4">
    <source>
        <dbReference type="SAM" id="MobiDB-lite"/>
    </source>
</evidence>
<dbReference type="SMART" id="SM00298">
    <property type="entry name" value="CHROMO"/>
    <property type="match status" value="1"/>
</dbReference>
<sequence length="260" mass="29439">MTLTYFLIAEISDYERSPSESGVSVDSKNQEFTKEEKVANSMAVEEPEPEESLMVEQQDDDKDDDELTEDEYVVEKILNHVVDEETGELRFEIKWEGYEKKSDRTWEPEENLESASKILNEYLASVGGKDLILADWAEKKALAQSSKKGKKRGRASGGKTSNGQKRRKTSDSHPASTTPPVSAKSARFKPPTGSWEEDVTAIDACEGTQGNILVFLTWKGGHKSQHPLHQVYKRCPQKMLQFYEAHLVFRKSDNDDDDDE</sequence>
<protein>
    <submittedName>
        <fullName evidence="6">Putative heterochromatin protein one protein</fullName>
    </submittedName>
</protein>
<dbReference type="InterPro" id="IPR000953">
    <property type="entry name" value="Chromo/chromo_shadow_dom"/>
</dbReference>
<dbReference type="CDD" id="cd00024">
    <property type="entry name" value="CD_CSD"/>
    <property type="match status" value="1"/>
</dbReference>
<dbReference type="GO" id="GO:0000792">
    <property type="term" value="C:heterochromatin"/>
    <property type="evidence" value="ECO:0007669"/>
    <property type="project" value="UniProtKB-ARBA"/>
</dbReference>
<dbReference type="CDD" id="cd18657">
    <property type="entry name" value="CSD_Swi6"/>
    <property type="match status" value="1"/>
</dbReference>
<feature type="compositionally biased region" description="Basic and acidic residues" evidence="4">
    <location>
        <begin position="28"/>
        <end position="38"/>
    </location>
</feature>
<keyword evidence="7" id="KW-1185">Reference proteome</keyword>
<dbReference type="SMART" id="SM00300">
    <property type="entry name" value="ChSh"/>
    <property type="match status" value="1"/>
</dbReference>
<dbReference type="PROSITE" id="PS00598">
    <property type="entry name" value="CHROMO_1"/>
    <property type="match status" value="1"/>
</dbReference>
<evidence type="ECO:0000256" key="3">
    <source>
        <dbReference type="ARBA" id="ARBA00023242"/>
    </source>
</evidence>
<dbReference type="Proteomes" id="UP000030854">
    <property type="component" value="Unassembled WGS sequence"/>
</dbReference>
<dbReference type="InterPro" id="IPR017984">
    <property type="entry name" value="Chromo_dom_subgr"/>
</dbReference>
<feature type="domain" description="Chromo" evidence="5">
    <location>
        <begin position="72"/>
        <end position="122"/>
    </location>
</feature>
<dbReference type="AlphaFoldDB" id="A0A0B1P462"/>
<dbReference type="GO" id="GO:0005634">
    <property type="term" value="C:nucleus"/>
    <property type="evidence" value="ECO:0007669"/>
    <property type="project" value="UniProtKB-SubCell"/>
</dbReference>
<keyword evidence="3" id="KW-0539">Nucleus</keyword>
<dbReference type="InterPro" id="IPR008251">
    <property type="entry name" value="Chromo_shadow_dom"/>
</dbReference>
<dbReference type="OMA" id="KCPLKML"/>
<reference evidence="6 7" key="1">
    <citation type="journal article" date="2014" name="BMC Genomics">
        <title>Adaptive genomic structural variation in the grape powdery mildew pathogen, Erysiphe necator.</title>
        <authorList>
            <person name="Jones L."/>
            <person name="Riaz S."/>
            <person name="Morales-Cruz A."/>
            <person name="Amrine K.C."/>
            <person name="McGuire B."/>
            <person name="Gubler W.D."/>
            <person name="Walker M.A."/>
            <person name="Cantu D."/>
        </authorList>
    </citation>
    <scope>NUCLEOTIDE SEQUENCE [LARGE SCALE GENOMIC DNA]</scope>
    <source>
        <strain evidence="7">c</strain>
    </source>
</reference>
<feature type="compositionally biased region" description="Acidic residues" evidence="4">
    <location>
        <begin position="45"/>
        <end position="66"/>
    </location>
</feature>
<dbReference type="STRING" id="52586.A0A0B1P462"/>
<dbReference type="Pfam" id="PF01393">
    <property type="entry name" value="Chromo_shadow"/>
    <property type="match status" value="1"/>
</dbReference>
<name>A0A0B1P462_UNCNE</name>
<dbReference type="Gene3D" id="2.40.50.40">
    <property type="match status" value="2"/>
</dbReference>
<dbReference type="PRINTS" id="PR00504">
    <property type="entry name" value="CHROMODOMAIN"/>
</dbReference>
<dbReference type="InterPro" id="IPR023780">
    <property type="entry name" value="Chromo_domain"/>
</dbReference>
<dbReference type="PROSITE" id="PS50013">
    <property type="entry name" value="CHROMO_2"/>
    <property type="match status" value="1"/>
</dbReference>
<evidence type="ECO:0000259" key="5">
    <source>
        <dbReference type="PROSITE" id="PS50013"/>
    </source>
</evidence>
<proteinExistence type="predicted"/>
<dbReference type="Pfam" id="PF00385">
    <property type="entry name" value="Chromo"/>
    <property type="match status" value="1"/>
</dbReference>
<dbReference type="InterPro" id="IPR016197">
    <property type="entry name" value="Chromo-like_dom_sf"/>
</dbReference>
<dbReference type="SUPFAM" id="SSF54160">
    <property type="entry name" value="Chromo domain-like"/>
    <property type="match status" value="2"/>
</dbReference>
<feature type="region of interest" description="Disordered" evidence="4">
    <location>
        <begin position="16"/>
        <end position="66"/>
    </location>
</feature>
<dbReference type="HOGENOM" id="CLU_045874_0_0_1"/>
<accession>A0A0B1P462</accession>
<dbReference type="GO" id="GO:0006338">
    <property type="term" value="P:chromatin remodeling"/>
    <property type="evidence" value="ECO:0007669"/>
    <property type="project" value="UniProtKB-ARBA"/>
</dbReference>
<comment type="subcellular location">
    <subcellularLocation>
        <location evidence="1">Nucleus</location>
    </subcellularLocation>
</comment>